<comment type="caution">
    <text evidence="1">The sequence shown here is derived from an EMBL/GenBank/DDBJ whole genome shotgun (WGS) entry which is preliminary data.</text>
</comment>
<name>A0A011MYL6_9PROT</name>
<evidence type="ECO:0000313" key="2">
    <source>
        <dbReference type="Proteomes" id="UP000020218"/>
    </source>
</evidence>
<organism evidence="1 2">
    <name type="scientific">Candidatus Accumulibacter adjunctus</name>
    <dbReference type="NCBI Taxonomy" id="1454001"/>
    <lineage>
        <taxon>Bacteria</taxon>
        <taxon>Pseudomonadati</taxon>
        <taxon>Pseudomonadota</taxon>
        <taxon>Betaproteobacteria</taxon>
        <taxon>Candidatus Accumulibacter</taxon>
    </lineage>
</organism>
<keyword evidence="2" id="KW-1185">Reference proteome</keyword>
<sequence length="62" mass="6658">MSERNDCHLCGLDCGKRPLLLQTGTAALRFCCEGCKGIFLMLHDIKEVPGNSTYAAGDKPTG</sequence>
<dbReference type="EMBL" id="JFAX01000009">
    <property type="protein sequence ID" value="EXI67666.1"/>
    <property type="molecule type" value="Genomic_DNA"/>
</dbReference>
<protein>
    <recommendedName>
        <fullName evidence="3">Metal-binding domain-containing protein</fullName>
    </recommendedName>
</protein>
<evidence type="ECO:0000313" key="1">
    <source>
        <dbReference type="EMBL" id="EXI67666.1"/>
    </source>
</evidence>
<proteinExistence type="predicted"/>
<gene>
    <name evidence="1" type="ORF">AW08_01929</name>
</gene>
<dbReference type="STRING" id="1454001.AW08_01929"/>
<dbReference type="Proteomes" id="UP000020218">
    <property type="component" value="Unassembled WGS sequence"/>
</dbReference>
<dbReference type="PATRIC" id="fig|1454001.3.peg.1928"/>
<reference evidence="1" key="1">
    <citation type="submission" date="2014-02" db="EMBL/GenBank/DDBJ databases">
        <title>Expanding our view of genomic diversity in Candidatus Accumulibacter clades.</title>
        <authorList>
            <person name="Skennerton C.T."/>
            <person name="Barr J.J."/>
            <person name="Slater F.R."/>
            <person name="Bond P.L."/>
            <person name="Tyson G.W."/>
        </authorList>
    </citation>
    <scope>NUCLEOTIDE SEQUENCE [LARGE SCALE GENOMIC DNA]</scope>
</reference>
<evidence type="ECO:0008006" key="3">
    <source>
        <dbReference type="Google" id="ProtNLM"/>
    </source>
</evidence>
<dbReference type="AlphaFoldDB" id="A0A011MYL6"/>
<accession>A0A011MYL6</accession>